<evidence type="ECO:0000256" key="3">
    <source>
        <dbReference type="ARBA" id="ARBA00022448"/>
    </source>
</evidence>
<dbReference type="PROSITE" id="PS51354">
    <property type="entry name" value="GLUTAREDOXIN_2"/>
    <property type="match status" value="1"/>
</dbReference>
<keyword evidence="7" id="KW-0963">Cytoplasm</keyword>
<comment type="caution">
    <text evidence="9">The sequence shown here is derived from an EMBL/GenBank/DDBJ whole genome shotgun (WGS) entry which is preliminary data.</text>
</comment>
<dbReference type="FunFam" id="3.40.30.10:FF:000018">
    <property type="entry name" value="Glutaredoxin"/>
    <property type="match status" value="1"/>
</dbReference>
<evidence type="ECO:0000259" key="8">
    <source>
        <dbReference type="Pfam" id="PF00462"/>
    </source>
</evidence>
<evidence type="ECO:0000256" key="4">
    <source>
        <dbReference type="ARBA" id="ARBA00022982"/>
    </source>
</evidence>
<comment type="function">
    <text evidence="1 7">Has a glutathione-disulfide oxidoreductase activity in the presence of NADPH and glutathione reductase. Reduces low molecular weight disulfides and proteins.</text>
</comment>
<dbReference type="PANTHER" id="PTHR46679:SF1">
    <property type="entry name" value="GLUTAREDOXIN-2, MITOCHONDRIAL"/>
    <property type="match status" value="1"/>
</dbReference>
<dbReference type="GO" id="GO:0015038">
    <property type="term" value="F:glutathione disulfide oxidoreductase activity"/>
    <property type="evidence" value="ECO:0007669"/>
    <property type="project" value="UniProtKB-UniRule"/>
</dbReference>
<evidence type="ECO:0000256" key="7">
    <source>
        <dbReference type="RuleBase" id="RU364065"/>
    </source>
</evidence>
<evidence type="ECO:0000313" key="10">
    <source>
        <dbReference type="Proteomes" id="UP000766595"/>
    </source>
</evidence>
<evidence type="ECO:0000256" key="1">
    <source>
        <dbReference type="ARBA" id="ARBA00002549"/>
    </source>
</evidence>
<dbReference type="InterPro" id="IPR011900">
    <property type="entry name" value="GRX_bact"/>
</dbReference>
<keyword evidence="3 7" id="KW-0813">Transport</keyword>
<evidence type="ECO:0000313" key="9">
    <source>
        <dbReference type="EMBL" id="MBT9291186.1"/>
    </source>
</evidence>
<gene>
    <name evidence="9" type="primary">grxC</name>
    <name evidence="9" type="ORF">KL771_17100</name>
</gene>
<dbReference type="NCBIfam" id="TIGR02181">
    <property type="entry name" value="GRX_bact"/>
    <property type="match status" value="1"/>
</dbReference>
<accession>A0A947GEA8</accession>
<dbReference type="EMBL" id="JAHHZF010000008">
    <property type="protein sequence ID" value="MBT9291186.1"/>
    <property type="molecule type" value="Genomic_DNA"/>
</dbReference>
<evidence type="ECO:0000256" key="5">
    <source>
        <dbReference type="ARBA" id="ARBA00023157"/>
    </source>
</evidence>
<dbReference type="InterPro" id="IPR014025">
    <property type="entry name" value="Glutaredoxin_subgr"/>
</dbReference>
<dbReference type="GO" id="GO:0015035">
    <property type="term" value="F:protein-disulfide reductase activity"/>
    <property type="evidence" value="ECO:0007669"/>
    <property type="project" value="TreeGrafter"/>
</dbReference>
<dbReference type="InterPro" id="IPR002109">
    <property type="entry name" value="Glutaredoxin"/>
</dbReference>
<dbReference type="PANTHER" id="PTHR46679">
    <property type="match status" value="1"/>
</dbReference>
<comment type="similarity">
    <text evidence="2 7">Belongs to the glutaredoxin family.</text>
</comment>
<protein>
    <recommendedName>
        <fullName evidence="7">Glutaredoxin</fullName>
    </recommendedName>
</protein>
<feature type="domain" description="Glutaredoxin" evidence="8">
    <location>
        <begin position="4"/>
        <end position="63"/>
    </location>
</feature>
<dbReference type="Gene3D" id="3.40.30.10">
    <property type="entry name" value="Glutaredoxin"/>
    <property type="match status" value="1"/>
</dbReference>
<keyword evidence="4 7" id="KW-0249">Electron transport</keyword>
<dbReference type="AlphaFoldDB" id="A0A947GEA8"/>
<proteinExistence type="inferred from homology"/>
<evidence type="ECO:0000256" key="6">
    <source>
        <dbReference type="ARBA" id="ARBA00023284"/>
    </source>
</evidence>
<reference evidence="9 10" key="1">
    <citation type="submission" date="2021-06" db="EMBL/GenBank/DDBJ databases">
        <authorList>
            <person name="Grouzdev D.S."/>
            <person name="Koziaeva V."/>
        </authorList>
    </citation>
    <scope>NUCLEOTIDE SEQUENCE [LARGE SCALE GENOMIC DNA]</scope>
    <source>
        <strain evidence="9 10">22</strain>
    </source>
</reference>
<dbReference type="Proteomes" id="UP000766595">
    <property type="component" value="Unassembled WGS sequence"/>
</dbReference>
<dbReference type="SUPFAM" id="SSF52833">
    <property type="entry name" value="Thioredoxin-like"/>
    <property type="match status" value="1"/>
</dbReference>
<dbReference type="GO" id="GO:0045454">
    <property type="term" value="P:cell redox homeostasis"/>
    <property type="evidence" value="ECO:0007669"/>
    <property type="project" value="InterPro"/>
</dbReference>
<dbReference type="PRINTS" id="PR00160">
    <property type="entry name" value="GLUTAREDOXIN"/>
</dbReference>
<dbReference type="InterPro" id="IPR036249">
    <property type="entry name" value="Thioredoxin-like_sf"/>
</dbReference>
<keyword evidence="5" id="KW-1015">Disulfide bond</keyword>
<dbReference type="CDD" id="cd03418">
    <property type="entry name" value="GRX_GRXb_1_3_like"/>
    <property type="match status" value="1"/>
</dbReference>
<dbReference type="RefSeq" id="WP_261969754.1">
    <property type="nucleotide sequence ID" value="NZ_JAHHZF010000008.1"/>
</dbReference>
<name>A0A947GEA8_9HYPH</name>
<evidence type="ECO:0000256" key="2">
    <source>
        <dbReference type="ARBA" id="ARBA00007787"/>
    </source>
</evidence>
<dbReference type="Pfam" id="PF00462">
    <property type="entry name" value="Glutaredoxin"/>
    <property type="match status" value="1"/>
</dbReference>
<keyword evidence="6 7" id="KW-0676">Redox-active center</keyword>
<sequence length="89" mass="9557">MAAVVIYTREFCGYCSAAKALLDRKGVAYEEKDATGSPALRREMMDRSGRTTFPQIFVGATHVGGCDDLHALDRAGRLDPLLASAQAHG</sequence>
<organism evidence="9 10">
    <name type="scientific">Prosthecodimorpha staleyi</name>
    <dbReference type="NCBI Taxonomy" id="2840188"/>
    <lineage>
        <taxon>Bacteria</taxon>
        <taxon>Pseudomonadati</taxon>
        <taxon>Pseudomonadota</taxon>
        <taxon>Alphaproteobacteria</taxon>
        <taxon>Hyphomicrobiales</taxon>
        <taxon>Ancalomicrobiaceae</taxon>
        <taxon>Prosthecodimorpha</taxon>
    </lineage>
</organism>
<keyword evidence="10" id="KW-1185">Reference proteome</keyword>